<accession>A0A0K2LEK0</accession>
<proteinExistence type="predicted"/>
<evidence type="ECO:0000313" key="2">
    <source>
        <dbReference type="Proteomes" id="UP000061546"/>
    </source>
</evidence>
<protein>
    <submittedName>
        <fullName evidence="1">Uncharacterized protein</fullName>
    </submittedName>
</protein>
<dbReference type="KEGG" id="lhi:JP39_10215"/>
<dbReference type="OrthoDB" id="2295589at2"/>
<dbReference type="EMBL" id="CP012559">
    <property type="protein sequence ID" value="ALB29695.1"/>
    <property type="molecule type" value="Genomic_DNA"/>
</dbReference>
<dbReference type="AlphaFoldDB" id="A0A0K2LEK0"/>
<organism evidence="1 2">
    <name type="scientific">Companilactobacillus heilongjiangensis</name>
    <dbReference type="NCBI Taxonomy" id="1074467"/>
    <lineage>
        <taxon>Bacteria</taxon>
        <taxon>Bacillati</taxon>
        <taxon>Bacillota</taxon>
        <taxon>Bacilli</taxon>
        <taxon>Lactobacillales</taxon>
        <taxon>Lactobacillaceae</taxon>
        <taxon>Companilactobacillus</taxon>
    </lineage>
</organism>
<sequence length="89" mass="10120">MSKLPGTLKYISWFEGEIITIDFGRAVDFDPKAYPELAKIGRWIASDDQSKYYLAYKIDGIYPDKIINHLLGTLNLNGYELIHSSATYA</sequence>
<gene>
    <name evidence="1" type="ORF">JP39_10215</name>
</gene>
<dbReference type="RefSeq" id="WP_041501177.1">
    <property type="nucleotide sequence ID" value="NZ_BJDV01000005.1"/>
</dbReference>
<reference evidence="1 2" key="1">
    <citation type="submission" date="2015-08" db="EMBL/GenBank/DDBJ databases">
        <title>Genomic sequence of Lactobacillus heilongjiangensis DSM 28069, isolated from Chinese traditional pickle.</title>
        <authorList>
            <person name="Jiang X."/>
            <person name="Zheng B."/>
            <person name="Cheng H."/>
        </authorList>
    </citation>
    <scope>NUCLEOTIDE SEQUENCE [LARGE SCALE GENOMIC DNA]</scope>
    <source>
        <strain evidence="1 2">DSM 28069</strain>
    </source>
</reference>
<keyword evidence="2" id="KW-1185">Reference proteome</keyword>
<dbReference type="Proteomes" id="UP000061546">
    <property type="component" value="Chromosome"/>
</dbReference>
<evidence type="ECO:0000313" key="1">
    <source>
        <dbReference type="EMBL" id="ALB29695.1"/>
    </source>
</evidence>
<name>A0A0K2LEK0_9LACO</name>